<gene>
    <name evidence="4" type="ORF">SOMG_00077</name>
</gene>
<keyword evidence="2" id="KW-1133">Transmembrane helix</keyword>
<evidence type="ECO:0000313" key="5">
    <source>
        <dbReference type="Proteomes" id="UP001212411"/>
    </source>
</evidence>
<reference evidence="4 5" key="1">
    <citation type="journal article" date="2023" name="G3 (Bethesda)">
        <title>A high-quality reference genome for the fission yeast Schizosaccharomyces osmophilus.</title>
        <authorList>
            <person name="Jia G.S."/>
            <person name="Zhang W.C."/>
            <person name="Liang Y."/>
            <person name="Liu X.H."/>
            <person name="Rhind N."/>
            <person name="Pidoux A."/>
            <person name="Brysch-Herzberg M."/>
            <person name="Du L.L."/>
        </authorList>
    </citation>
    <scope>NUCLEOTIDE SEQUENCE [LARGE SCALE GENOMIC DNA]</scope>
    <source>
        <strain evidence="4 5">CBS 15793</strain>
    </source>
</reference>
<dbReference type="Proteomes" id="UP001212411">
    <property type="component" value="Chromosome 1"/>
</dbReference>
<feature type="transmembrane region" description="Helical" evidence="2">
    <location>
        <begin position="360"/>
        <end position="381"/>
    </location>
</feature>
<organism evidence="4 5">
    <name type="scientific">Schizosaccharomyces osmophilus</name>
    <dbReference type="NCBI Taxonomy" id="2545709"/>
    <lineage>
        <taxon>Eukaryota</taxon>
        <taxon>Fungi</taxon>
        <taxon>Dikarya</taxon>
        <taxon>Ascomycota</taxon>
        <taxon>Taphrinomycotina</taxon>
        <taxon>Schizosaccharomycetes</taxon>
        <taxon>Schizosaccharomycetales</taxon>
        <taxon>Schizosaccharomycetaceae</taxon>
        <taxon>Schizosaccharomyces</taxon>
    </lineage>
</organism>
<feature type="region of interest" description="Disordered" evidence="1">
    <location>
        <begin position="458"/>
        <end position="488"/>
    </location>
</feature>
<feature type="signal peptide" evidence="3">
    <location>
        <begin position="1"/>
        <end position="18"/>
    </location>
</feature>
<feature type="transmembrane region" description="Helical" evidence="2">
    <location>
        <begin position="432"/>
        <end position="448"/>
    </location>
</feature>
<evidence type="ECO:0000256" key="2">
    <source>
        <dbReference type="SAM" id="Phobius"/>
    </source>
</evidence>
<keyword evidence="5" id="KW-1185">Reference proteome</keyword>
<dbReference type="KEGG" id="som:SOMG_00077"/>
<dbReference type="GeneID" id="80873564"/>
<feature type="chain" id="PRO_5041964564" evidence="3">
    <location>
        <begin position="19"/>
        <end position="488"/>
    </location>
</feature>
<dbReference type="RefSeq" id="XP_056034881.1">
    <property type="nucleotide sequence ID" value="XM_056178875.1"/>
</dbReference>
<dbReference type="AlphaFoldDB" id="A0AAF0ATQ9"/>
<name>A0AAF0ATQ9_9SCHI</name>
<evidence type="ECO:0000256" key="3">
    <source>
        <dbReference type="SAM" id="SignalP"/>
    </source>
</evidence>
<keyword evidence="2" id="KW-0472">Membrane</keyword>
<feature type="transmembrane region" description="Helical" evidence="2">
    <location>
        <begin position="296"/>
        <end position="315"/>
    </location>
</feature>
<keyword evidence="2" id="KW-0812">Transmembrane</keyword>
<evidence type="ECO:0000313" key="4">
    <source>
        <dbReference type="EMBL" id="WBW70638.1"/>
    </source>
</evidence>
<feature type="transmembrane region" description="Helical" evidence="2">
    <location>
        <begin position="322"/>
        <end position="348"/>
    </location>
</feature>
<dbReference type="EMBL" id="CP115611">
    <property type="protein sequence ID" value="WBW70638.1"/>
    <property type="molecule type" value="Genomic_DNA"/>
</dbReference>
<feature type="transmembrane region" description="Helical" evidence="2">
    <location>
        <begin position="402"/>
        <end position="426"/>
    </location>
</feature>
<accession>A0AAF0ATQ9</accession>
<sequence length="488" mass="56165">MLLSSWISALLFAGVALASTSDTFTAEDDDVTFEIANTNSRTSEFHPFFREKENFLFLPLVTPQNVQEFISCGLSAPFSNKSKNAYAELRLKEGANGTVHFRMISNPDFFQAYKHAIDGLKDFKFLKSLVPKANESFLDHSLDSNSNMKSAVQLVDEDNLFYCFVGYQEVPEDIEIESFEGGYSFKRKAKEEYDPIMYVHYEPDLMKGYESPQSLDRHFLCYSVISGCIGLYWVIRWLLSPKRFTFTQFLLLNWYLAFFIDHPLKQTVCTGTRVVEQHPNIYALIMVFGYFFNDGIVRSLFYSFVLSLALGMGYLRHSSKKLVFLVVLLGCVQWVFITVAPFVFPVLFLLRSSKAKPLQYLWMLYNFGYIPLVMLLGKFLADRKHLQSSHPFDAKYMNFSKFILLTILSTFVSLVTHVGSAQSFYFPPENRKIIFGVTFFCVVAYILNSHERVSKGDKISKPQEHLPSLYKDDPEMDLSNTDEKLPIN</sequence>
<protein>
    <submittedName>
        <fullName evidence="4">Schizosaccharomyces specific multicopy membrane protein family 1</fullName>
    </submittedName>
</protein>
<evidence type="ECO:0000256" key="1">
    <source>
        <dbReference type="SAM" id="MobiDB-lite"/>
    </source>
</evidence>
<keyword evidence="3" id="KW-0732">Signal</keyword>
<proteinExistence type="predicted"/>